<dbReference type="KEGG" id="vg:14515331"/>
<dbReference type="PIRSF" id="PIRSF000813">
    <property type="entry name" value="CCA_bact"/>
    <property type="match status" value="1"/>
</dbReference>
<keyword evidence="11" id="KW-1185">Reference proteome</keyword>
<reference evidence="10 11" key="2">
    <citation type="journal article" date="2012" name="PLoS Genet.">
        <title>Viral evasion of a bacterial suicide system by RNA-based molecular mimicry enables infectious altruism.</title>
        <authorList>
            <person name="Blower T.R."/>
            <person name="Evans T.J."/>
            <person name="Przybilski R."/>
            <person name="Fineran P.C."/>
            <person name="Salmond G.P."/>
        </authorList>
    </citation>
    <scope>NUCLEOTIDE SEQUENCE [LARGE SCALE GENOMIC DNA]</scope>
</reference>
<evidence type="ECO:0000256" key="4">
    <source>
        <dbReference type="ARBA" id="ARBA00022723"/>
    </source>
</evidence>
<evidence type="ECO:0000256" key="7">
    <source>
        <dbReference type="ARBA" id="ARBA00022842"/>
    </source>
</evidence>
<keyword evidence="3" id="KW-0548">Nucleotidyltransferase</keyword>
<dbReference type="GeneID" id="14515331"/>
<reference evidence="11" key="1">
    <citation type="submission" date="2011-11" db="EMBL/GenBank/DDBJ databases">
        <title>Escape from toxin-antitoxin mediated abortive infection can occur by recombination within a generalized transducing phage of Pectobacterium atrosepticum.</title>
        <authorList>
            <person name="Blower T.R."/>
            <person name="Evans T.J."/>
            <person name="Przybilski R."/>
            <person name="Fineran P.C."/>
            <person name="Salmond G.P.C."/>
        </authorList>
    </citation>
    <scope>NUCLEOTIDE SEQUENCE [LARGE SCALE GENOMIC DNA]</scope>
</reference>
<dbReference type="CDD" id="cd05398">
    <property type="entry name" value="NT_ClassII-CCAase"/>
    <property type="match status" value="1"/>
</dbReference>
<sequence length="441" mass="50536">MVEKKIYLVGGSVRDELIGLQPKDRDYVCVGYTHEDMMDMGFEQVGSTFPVYLEPETKEEYALARTERSTGDGYHDFEVMFSPDVTIQEDLARRDLTINAIAKDLETGEYIDPYGGIRDIQKGVLRNVSAAAMREDPLRIYRLARFLARFGGKFVVDHSTMFICESAKETLAALPKERKMAEIRKCLEDQSNDNRPSLMVDMLCNLGEMPEVANLRGALQPKAHHPEGDAYIHTLLCLDYAQRIMSAPDTKWAVLCHDLGKVQYFEYGNLHGHEEFGLGLVAQLSERLGVPNKWADLAHRVCADHTRLHRIMDLKPRKVFDLIERIKAHKPQENQFALKFIEACMCDARGRGPEKMFDIYDQPHVLWACAVELHKNRLEISEKSKEISTRLAGRRELIPSEIRAMKVKYVARALTRVKAEIKKLRGEEGYDDSNLPTWRLY</sequence>
<evidence type="ECO:0000313" key="11">
    <source>
        <dbReference type="Proteomes" id="UP000010999"/>
    </source>
</evidence>
<dbReference type="GO" id="GO:0004810">
    <property type="term" value="F:CCA tRNA nucleotidyltransferase activity"/>
    <property type="evidence" value="ECO:0007669"/>
    <property type="project" value="InterPro"/>
</dbReference>
<evidence type="ECO:0000256" key="3">
    <source>
        <dbReference type="ARBA" id="ARBA00022695"/>
    </source>
</evidence>
<evidence type="ECO:0000256" key="8">
    <source>
        <dbReference type="ARBA" id="ARBA00022884"/>
    </source>
</evidence>
<feature type="domain" description="HD" evidence="9">
    <location>
        <begin position="230"/>
        <end position="329"/>
    </location>
</feature>
<organism evidence="10 11">
    <name type="scientific">Pectobacterium phage phiTE</name>
    <dbReference type="NCBI Taxonomy" id="1116482"/>
    <lineage>
        <taxon>Viruses</taxon>
        <taxon>Duplodnaviria</taxon>
        <taxon>Heunggongvirae</taxon>
        <taxon>Uroviricota</taxon>
        <taxon>Caudoviricetes</taxon>
        <taxon>Vequintavirinae</taxon>
        <taxon>Certrevirus</taxon>
        <taxon>Certrevirus phiTE</taxon>
    </lineage>
</organism>
<dbReference type="InterPro" id="IPR050124">
    <property type="entry name" value="tRNA_CCA-adding_enzyme"/>
</dbReference>
<dbReference type="OrthoDB" id="2898at10239"/>
<dbReference type="InterPro" id="IPR012006">
    <property type="entry name" value="CCA_bact"/>
</dbReference>
<gene>
    <name evidence="10" type="ORF">phiTE_136</name>
</gene>
<keyword evidence="2" id="KW-0819">tRNA processing</keyword>
<dbReference type="GO" id="GO:0005524">
    <property type="term" value="F:ATP binding"/>
    <property type="evidence" value="ECO:0007669"/>
    <property type="project" value="UniProtKB-KW"/>
</dbReference>
<dbReference type="GO" id="GO:0046872">
    <property type="term" value="F:metal ion binding"/>
    <property type="evidence" value="ECO:0007669"/>
    <property type="project" value="UniProtKB-KW"/>
</dbReference>
<accession>K9L5M0</accession>
<evidence type="ECO:0000256" key="2">
    <source>
        <dbReference type="ARBA" id="ARBA00022694"/>
    </source>
</evidence>
<dbReference type="PANTHER" id="PTHR47545:SF1">
    <property type="entry name" value="MULTIFUNCTIONAL CCA PROTEIN"/>
    <property type="match status" value="1"/>
</dbReference>
<dbReference type="Gene3D" id="3.30.460.10">
    <property type="entry name" value="Beta Polymerase, domain 2"/>
    <property type="match status" value="1"/>
</dbReference>
<dbReference type="GO" id="GO:0003723">
    <property type="term" value="F:RNA binding"/>
    <property type="evidence" value="ECO:0007669"/>
    <property type="project" value="UniProtKB-KW"/>
</dbReference>
<name>K9L5M0_9CAUD</name>
<dbReference type="Proteomes" id="UP000010999">
    <property type="component" value="Segment"/>
</dbReference>
<evidence type="ECO:0000256" key="6">
    <source>
        <dbReference type="ARBA" id="ARBA00022840"/>
    </source>
</evidence>
<dbReference type="SUPFAM" id="SSF81301">
    <property type="entry name" value="Nucleotidyltransferase"/>
    <property type="match status" value="1"/>
</dbReference>
<proteinExistence type="predicted"/>
<dbReference type="EMBL" id="JQ015307">
    <property type="protein sequence ID" value="AEZ66302.1"/>
    <property type="molecule type" value="Genomic_DNA"/>
</dbReference>
<evidence type="ECO:0000313" key="10">
    <source>
        <dbReference type="EMBL" id="AEZ66302.1"/>
    </source>
</evidence>
<dbReference type="SUPFAM" id="SSF81891">
    <property type="entry name" value="Poly A polymerase C-terminal region-like"/>
    <property type="match status" value="1"/>
</dbReference>
<dbReference type="InterPro" id="IPR043519">
    <property type="entry name" value="NT_sf"/>
</dbReference>
<keyword evidence="8" id="KW-0694">RNA-binding</keyword>
<dbReference type="RefSeq" id="YP_007392598.1">
    <property type="nucleotide sequence ID" value="NC_020201.1"/>
</dbReference>
<keyword evidence="6" id="KW-0067">ATP-binding</keyword>
<dbReference type="PROSITE" id="PS51831">
    <property type="entry name" value="HD"/>
    <property type="match status" value="1"/>
</dbReference>
<dbReference type="GO" id="GO:0001680">
    <property type="term" value="P:tRNA 3'-terminal CCA addition"/>
    <property type="evidence" value="ECO:0007669"/>
    <property type="project" value="InterPro"/>
</dbReference>
<dbReference type="Pfam" id="PF01966">
    <property type="entry name" value="HD"/>
    <property type="match status" value="1"/>
</dbReference>
<evidence type="ECO:0000256" key="5">
    <source>
        <dbReference type="ARBA" id="ARBA00022741"/>
    </source>
</evidence>
<dbReference type="InterPro" id="IPR006674">
    <property type="entry name" value="HD_domain"/>
</dbReference>
<evidence type="ECO:0000259" key="9">
    <source>
        <dbReference type="PROSITE" id="PS51831"/>
    </source>
</evidence>
<dbReference type="Gene3D" id="1.10.3090.10">
    <property type="entry name" value="cca-adding enzyme, domain 2"/>
    <property type="match status" value="1"/>
</dbReference>
<dbReference type="InterPro" id="IPR002646">
    <property type="entry name" value="PolA_pol_head_dom"/>
</dbReference>
<evidence type="ECO:0000256" key="1">
    <source>
        <dbReference type="ARBA" id="ARBA00022679"/>
    </source>
</evidence>
<keyword evidence="5" id="KW-0547">Nucleotide-binding</keyword>
<keyword evidence="4" id="KW-0479">Metal-binding</keyword>
<dbReference type="Pfam" id="PF01743">
    <property type="entry name" value="PolyA_pol"/>
    <property type="match status" value="1"/>
</dbReference>
<protein>
    <submittedName>
        <fullName evidence="10">tRNA nucleotidyl transferase</fullName>
    </submittedName>
</protein>
<keyword evidence="7" id="KW-0460">Magnesium</keyword>
<keyword evidence="1 10" id="KW-0808">Transferase</keyword>
<dbReference type="PANTHER" id="PTHR47545">
    <property type="entry name" value="MULTIFUNCTIONAL CCA PROTEIN"/>
    <property type="match status" value="1"/>
</dbReference>